<dbReference type="EMBL" id="GU474902">
    <property type="protein sequence ID" value="ADI18857.1"/>
    <property type="molecule type" value="Genomic_DNA"/>
</dbReference>
<evidence type="ECO:0000313" key="14">
    <source>
        <dbReference type="EMBL" id="ADI18857.1"/>
    </source>
</evidence>
<feature type="domain" description="Aminopeptidase P N-terminal" evidence="13">
    <location>
        <begin position="2"/>
        <end position="136"/>
    </location>
</feature>
<keyword evidence="9" id="KW-0464">Manganese</keyword>
<evidence type="ECO:0000256" key="2">
    <source>
        <dbReference type="ARBA" id="ARBA00001936"/>
    </source>
</evidence>
<dbReference type="PANTHER" id="PTHR43226">
    <property type="entry name" value="XAA-PRO AMINOPEPTIDASE 3"/>
    <property type="match status" value="1"/>
</dbReference>
<dbReference type="InterPro" id="IPR029149">
    <property type="entry name" value="Creatin/AminoP/Spt16_N"/>
</dbReference>
<keyword evidence="14" id="KW-0031">Aminopeptidase</keyword>
<dbReference type="FunFam" id="3.90.230.10:FF:000002">
    <property type="entry name" value="Xaa-Pro aminopeptidase 3"/>
    <property type="match status" value="1"/>
</dbReference>
<reference evidence="14" key="1">
    <citation type="journal article" date="2011" name="Environ. Microbiol.">
        <title>Time-series analyses of Monterey Bay coastal microbial picoplankton using a 'genome proxy' microarray.</title>
        <authorList>
            <person name="Rich V.I."/>
            <person name="Pham V.D."/>
            <person name="Eppley J."/>
            <person name="Shi Y."/>
            <person name="DeLong E.F."/>
        </authorList>
    </citation>
    <scope>NUCLEOTIDE SEQUENCE</scope>
</reference>
<comment type="catalytic activity">
    <reaction evidence="1">
        <text>Release of any N-terminal amino acid, including proline, that is linked to proline, even from a dipeptide or tripeptide.</text>
        <dbReference type="EC" id="3.4.11.9"/>
    </reaction>
</comment>
<dbReference type="GO" id="GO:0070006">
    <property type="term" value="F:metalloaminopeptidase activity"/>
    <property type="evidence" value="ECO:0007669"/>
    <property type="project" value="InterPro"/>
</dbReference>
<dbReference type="InterPro" id="IPR000994">
    <property type="entry name" value="Pept_M24"/>
</dbReference>
<proteinExistence type="inferred from homology"/>
<evidence type="ECO:0000256" key="4">
    <source>
        <dbReference type="ARBA" id="ARBA00012574"/>
    </source>
</evidence>
<dbReference type="SUPFAM" id="SSF55920">
    <property type="entry name" value="Creatinase/aminopeptidase"/>
    <property type="match status" value="1"/>
</dbReference>
<keyword evidence="6" id="KW-0479">Metal-binding</keyword>
<organism evidence="14">
    <name type="scientific">uncultured Pseudomonadales bacterium HF0010_05E14</name>
    <dbReference type="NCBI Taxonomy" id="710778"/>
    <lineage>
        <taxon>Bacteria</taxon>
        <taxon>Pseudomonadati</taxon>
        <taxon>Pseudomonadota</taxon>
        <taxon>Gammaproteobacteria</taxon>
        <taxon>Pseudomonadales</taxon>
        <taxon>environmental samples</taxon>
    </lineage>
</organism>
<evidence type="ECO:0000256" key="12">
    <source>
        <dbReference type="ARBA" id="ARBA00081411"/>
    </source>
</evidence>
<dbReference type="MEROPS" id="M24.004"/>
<dbReference type="Gene3D" id="3.90.230.10">
    <property type="entry name" value="Creatinase/methionine aminopeptidase superfamily"/>
    <property type="match status" value="1"/>
</dbReference>
<keyword evidence="5" id="KW-0645">Protease</keyword>
<evidence type="ECO:0000256" key="7">
    <source>
        <dbReference type="ARBA" id="ARBA00022801"/>
    </source>
</evidence>
<dbReference type="GO" id="GO:0006508">
    <property type="term" value="P:proteolysis"/>
    <property type="evidence" value="ECO:0007669"/>
    <property type="project" value="UniProtKB-KW"/>
</dbReference>
<evidence type="ECO:0000259" key="13">
    <source>
        <dbReference type="SMART" id="SM01011"/>
    </source>
</evidence>
<comment type="similarity">
    <text evidence="3">Belongs to the peptidase M24B family.</text>
</comment>
<accession>E0XWR6</accession>
<dbReference type="Pfam" id="PF05195">
    <property type="entry name" value="AMP_N"/>
    <property type="match status" value="1"/>
</dbReference>
<name>E0XWR6_9GAMM</name>
<keyword evidence="7" id="KW-0378">Hydrolase</keyword>
<dbReference type="PANTHER" id="PTHR43226:SF4">
    <property type="entry name" value="XAA-PRO AMINOPEPTIDASE 3"/>
    <property type="match status" value="1"/>
</dbReference>
<dbReference type="NCBIfam" id="NF008131">
    <property type="entry name" value="PRK10879.1"/>
    <property type="match status" value="1"/>
</dbReference>
<dbReference type="AlphaFoldDB" id="E0XWR6"/>
<evidence type="ECO:0000256" key="9">
    <source>
        <dbReference type="ARBA" id="ARBA00023211"/>
    </source>
</evidence>
<evidence type="ECO:0000256" key="8">
    <source>
        <dbReference type="ARBA" id="ARBA00023049"/>
    </source>
</evidence>
<dbReference type="SMART" id="SM01011">
    <property type="entry name" value="AMP_N"/>
    <property type="match status" value="1"/>
</dbReference>
<dbReference type="InterPro" id="IPR036005">
    <property type="entry name" value="Creatinase/aminopeptidase-like"/>
</dbReference>
<dbReference type="InterPro" id="IPR052433">
    <property type="entry name" value="X-Pro_dipept-like"/>
</dbReference>
<evidence type="ECO:0000256" key="10">
    <source>
        <dbReference type="ARBA" id="ARBA00069363"/>
    </source>
</evidence>
<dbReference type="SUPFAM" id="SSF53092">
    <property type="entry name" value="Creatinase/prolidase N-terminal domain"/>
    <property type="match status" value="1"/>
</dbReference>
<dbReference type="InterPro" id="IPR007865">
    <property type="entry name" value="Aminopep_P_N"/>
</dbReference>
<sequence length="436" mass="49374">MIEKKEYMSRRQELMSMMHKNSIAVISSAPEKVRSRDTNYPYKQNVNLTYLAGFPEPESVLVLIPDREDGQVILFCRDKDPLRETWDGYREGPASAIKKYGFDDAFPISDIDDILPNLIEGKDRLYYAVGKDADFDKRIMDWVNHVKSQRGNGALPPGEFVDLDHFMNEMRLIKTKSELEIMKKAAKVSVDAHKRAMKFCKPGIYEYQLQAEIEHEFQMSGANGPAYTSIVGGGANGCILHYIENKDMLKNGDLVLIDAGCEYEDYASDITRTFPVNGKFSDEQAAIYDIVLKALKEAIDVTQAGTPYNKTNETTIRVITEGLVELGLLKGDINDLIKAEAHREFYMHGAGHWLGLDVHDVGDYKIDGEWRIYEPGMVVTIEPGIYISPKNKKVDTKWRGIGVRIEDDIVITKTGNINLTSKVPKERNEIEKMMAK</sequence>
<evidence type="ECO:0000256" key="6">
    <source>
        <dbReference type="ARBA" id="ARBA00022723"/>
    </source>
</evidence>
<evidence type="ECO:0000256" key="5">
    <source>
        <dbReference type="ARBA" id="ARBA00022670"/>
    </source>
</evidence>
<dbReference type="GO" id="GO:0030145">
    <property type="term" value="F:manganese ion binding"/>
    <property type="evidence" value="ECO:0007669"/>
    <property type="project" value="InterPro"/>
</dbReference>
<dbReference type="Pfam" id="PF00557">
    <property type="entry name" value="Peptidase_M24"/>
    <property type="match status" value="1"/>
</dbReference>
<evidence type="ECO:0000256" key="11">
    <source>
        <dbReference type="ARBA" id="ARBA00075356"/>
    </source>
</evidence>
<keyword evidence="8" id="KW-0482">Metalloprotease</keyword>
<evidence type="ECO:0000256" key="3">
    <source>
        <dbReference type="ARBA" id="ARBA00008766"/>
    </source>
</evidence>
<comment type="cofactor">
    <cofactor evidence="2">
        <name>Mn(2+)</name>
        <dbReference type="ChEBI" id="CHEBI:29035"/>
    </cofactor>
</comment>
<dbReference type="Gene3D" id="3.40.350.10">
    <property type="entry name" value="Creatinase/prolidase N-terminal domain"/>
    <property type="match status" value="1"/>
</dbReference>
<dbReference type="EC" id="3.4.11.9" evidence="4"/>
<dbReference type="GO" id="GO:0005829">
    <property type="term" value="C:cytosol"/>
    <property type="evidence" value="ECO:0007669"/>
    <property type="project" value="TreeGrafter"/>
</dbReference>
<evidence type="ECO:0000256" key="1">
    <source>
        <dbReference type="ARBA" id="ARBA00001424"/>
    </source>
</evidence>
<dbReference type="CDD" id="cd01087">
    <property type="entry name" value="Prolidase"/>
    <property type="match status" value="1"/>
</dbReference>
<protein>
    <recommendedName>
        <fullName evidence="10">Xaa-Pro aminopeptidase</fullName>
        <ecNumber evidence="4">3.4.11.9</ecNumber>
    </recommendedName>
    <alternativeName>
        <fullName evidence="11">Aminopeptidase P II</fullName>
    </alternativeName>
    <alternativeName>
        <fullName evidence="12">X-Pro aminopeptidase</fullName>
    </alternativeName>
</protein>